<feature type="domain" description="G5" evidence="3">
    <location>
        <begin position="180"/>
        <end position="260"/>
    </location>
</feature>
<dbReference type="AlphaFoldDB" id="A0AAE3KZI4"/>
<organism evidence="5 6">
    <name type="scientific">Irregularibacter muris</name>
    <dbReference type="NCBI Taxonomy" id="1796619"/>
    <lineage>
        <taxon>Bacteria</taxon>
        <taxon>Bacillati</taxon>
        <taxon>Bacillota</taxon>
        <taxon>Clostridia</taxon>
        <taxon>Eubacteriales</taxon>
        <taxon>Eubacteriaceae</taxon>
        <taxon>Irregularibacter</taxon>
    </lineage>
</organism>
<dbReference type="SUPFAM" id="SSF54106">
    <property type="entry name" value="LysM domain"/>
    <property type="match status" value="1"/>
</dbReference>
<dbReference type="CDD" id="cd00118">
    <property type="entry name" value="LysM"/>
    <property type="match status" value="1"/>
</dbReference>
<feature type="region of interest" description="Disordered" evidence="2">
    <location>
        <begin position="366"/>
        <end position="394"/>
    </location>
</feature>
<evidence type="ECO:0000256" key="1">
    <source>
        <dbReference type="ARBA" id="ARBA00022729"/>
    </source>
</evidence>
<dbReference type="InterPro" id="IPR018392">
    <property type="entry name" value="LysM"/>
</dbReference>
<dbReference type="PROSITE" id="PS51782">
    <property type="entry name" value="LYSM"/>
    <property type="match status" value="1"/>
</dbReference>
<dbReference type="Pfam" id="PF01551">
    <property type="entry name" value="Peptidase_M23"/>
    <property type="match status" value="1"/>
</dbReference>
<dbReference type="Pfam" id="PF07501">
    <property type="entry name" value="G5"/>
    <property type="match status" value="1"/>
</dbReference>
<sequence length="394" mass="43318">MKEEITLARGDEVLFQQEVAFEKIRIEKEDITSEDHLQKALSQSVELKKAGAIIKIDGKEVVAVENKNIAEDILEEIKKPYTNTKENVELKEVSFVEKVEIVEKDIPLGKISPKEEATQYLEQGTDEVEIYQVALGDTTWDISRAFDVGIREIEESNPDVNIDDLHPGDEINLTVPKPFISIKSVQVMTTTEQTPFETIYKEDKKLEKGKQKVITEGKYGAKEVTAEIVFKNGIEETKTILSEKVIKEPTDKVVAKGTKAKPSTARTGQFSRPASGRTGAGGLFGVARSGGRRHAGIDIANSTGTPIYAADGGSVTSFIGYRGGYGYIVEVNHGAGYTTRYAHLSKILVSSGQRVSKGQQIAKMGNTGNSTGPHLHFEIRKNGTPQNPFNYISR</sequence>
<reference evidence="5" key="1">
    <citation type="submission" date="2022-07" db="EMBL/GenBank/DDBJ databases">
        <title>Enhanced cultured diversity of the mouse gut microbiota enables custom-made synthetic communities.</title>
        <authorList>
            <person name="Afrizal A."/>
        </authorList>
    </citation>
    <scope>NUCLEOTIDE SEQUENCE</scope>
    <source>
        <strain evidence="5">DSM 28593</strain>
    </source>
</reference>
<dbReference type="InterPro" id="IPR016047">
    <property type="entry name" value="M23ase_b-sheet_dom"/>
</dbReference>
<dbReference type="Pfam" id="PF01476">
    <property type="entry name" value="LysM"/>
    <property type="match status" value="1"/>
</dbReference>
<feature type="region of interest" description="Disordered" evidence="2">
    <location>
        <begin position="256"/>
        <end position="279"/>
    </location>
</feature>
<dbReference type="PANTHER" id="PTHR21666:SF270">
    <property type="entry name" value="MUREIN HYDROLASE ACTIVATOR ENVC"/>
    <property type="match status" value="1"/>
</dbReference>
<evidence type="ECO:0000313" key="6">
    <source>
        <dbReference type="Proteomes" id="UP001205748"/>
    </source>
</evidence>
<dbReference type="InterPro" id="IPR036779">
    <property type="entry name" value="LysM_dom_sf"/>
</dbReference>
<dbReference type="Proteomes" id="UP001205748">
    <property type="component" value="Unassembled WGS sequence"/>
</dbReference>
<dbReference type="GO" id="GO:0004222">
    <property type="term" value="F:metalloendopeptidase activity"/>
    <property type="evidence" value="ECO:0007669"/>
    <property type="project" value="TreeGrafter"/>
</dbReference>
<evidence type="ECO:0000256" key="2">
    <source>
        <dbReference type="SAM" id="MobiDB-lite"/>
    </source>
</evidence>
<dbReference type="InterPro" id="IPR050570">
    <property type="entry name" value="Cell_wall_metabolism_enzyme"/>
</dbReference>
<keyword evidence="6" id="KW-1185">Reference proteome</keyword>
<dbReference type="InterPro" id="IPR011055">
    <property type="entry name" value="Dup_hybrid_motif"/>
</dbReference>
<dbReference type="SMART" id="SM00257">
    <property type="entry name" value="LysM"/>
    <property type="match status" value="1"/>
</dbReference>
<name>A0AAE3KZI4_9FIRM</name>
<evidence type="ECO:0000259" key="4">
    <source>
        <dbReference type="PROSITE" id="PS51782"/>
    </source>
</evidence>
<feature type="domain" description="LysM" evidence="4">
    <location>
        <begin position="129"/>
        <end position="173"/>
    </location>
</feature>
<dbReference type="SUPFAM" id="SSF51261">
    <property type="entry name" value="Duplicated hybrid motif"/>
    <property type="match status" value="1"/>
</dbReference>
<dbReference type="Gene3D" id="3.10.350.10">
    <property type="entry name" value="LysM domain"/>
    <property type="match status" value="1"/>
</dbReference>
<dbReference type="Gene3D" id="2.70.70.10">
    <property type="entry name" value="Glucose Permease (Domain IIA)"/>
    <property type="match status" value="1"/>
</dbReference>
<accession>A0AAE3KZI4</accession>
<feature type="compositionally biased region" description="Polar residues" evidence="2">
    <location>
        <begin position="383"/>
        <end position="394"/>
    </location>
</feature>
<comment type="caution">
    <text evidence="5">The sequence shown here is derived from an EMBL/GenBank/DDBJ whole genome shotgun (WGS) entry which is preliminary data.</text>
</comment>
<protein>
    <submittedName>
        <fullName evidence="5">Peptidoglycan DD-metalloendopeptidase family protein</fullName>
    </submittedName>
</protein>
<dbReference type="CDD" id="cd12797">
    <property type="entry name" value="M23_peptidase"/>
    <property type="match status" value="1"/>
</dbReference>
<dbReference type="PANTHER" id="PTHR21666">
    <property type="entry name" value="PEPTIDASE-RELATED"/>
    <property type="match status" value="1"/>
</dbReference>
<dbReference type="SMART" id="SM01208">
    <property type="entry name" value="G5"/>
    <property type="match status" value="1"/>
</dbReference>
<gene>
    <name evidence="5" type="ORF">NSA47_09830</name>
</gene>
<dbReference type="InterPro" id="IPR011098">
    <property type="entry name" value="G5_dom"/>
</dbReference>
<evidence type="ECO:0000259" key="3">
    <source>
        <dbReference type="PROSITE" id="PS51109"/>
    </source>
</evidence>
<dbReference type="EMBL" id="JANKAS010000008">
    <property type="protein sequence ID" value="MCR1899280.1"/>
    <property type="molecule type" value="Genomic_DNA"/>
</dbReference>
<keyword evidence="1" id="KW-0732">Signal</keyword>
<dbReference type="Gene3D" id="2.20.230.10">
    <property type="entry name" value="Resuscitation-promoting factor rpfb"/>
    <property type="match status" value="1"/>
</dbReference>
<dbReference type="PROSITE" id="PS51109">
    <property type="entry name" value="G5"/>
    <property type="match status" value="1"/>
</dbReference>
<proteinExistence type="predicted"/>
<evidence type="ECO:0000313" key="5">
    <source>
        <dbReference type="EMBL" id="MCR1899280.1"/>
    </source>
</evidence>